<reference evidence="2 3" key="1">
    <citation type="journal article" date="2020" name="ISME J.">
        <title>Comparative genomics reveals insights into cyanobacterial evolution and habitat adaptation.</title>
        <authorList>
            <person name="Chen M.Y."/>
            <person name="Teng W.K."/>
            <person name="Zhao L."/>
            <person name="Hu C.X."/>
            <person name="Zhou Y.K."/>
            <person name="Han B.P."/>
            <person name="Song L.R."/>
            <person name="Shu W.S."/>
        </authorList>
    </citation>
    <scope>NUCLEOTIDE SEQUENCE [LARGE SCALE GENOMIC DNA]</scope>
    <source>
        <strain evidence="2 3">FACHB-1370</strain>
    </source>
</reference>
<proteinExistence type="predicted"/>
<keyword evidence="3" id="KW-1185">Reference proteome</keyword>
<name>A0ABR8EK70_9CYAN</name>
<protein>
    <submittedName>
        <fullName evidence="2">Uncharacterized protein</fullName>
    </submittedName>
</protein>
<dbReference type="EMBL" id="JACJSK010000055">
    <property type="protein sequence ID" value="MBD2547041.1"/>
    <property type="molecule type" value="Genomic_DNA"/>
</dbReference>
<evidence type="ECO:0000313" key="3">
    <source>
        <dbReference type="Proteomes" id="UP000641954"/>
    </source>
</evidence>
<sequence length="46" mass="4948">MASGRLTGEMGSMSRHLAKESDSDSAAKALTGDILRGRQERKGRDI</sequence>
<evidence type="ECO:0000256" key="1">
    <source>
        <dbReference type="SAM" id="MobiDB-lite"/>
    </source>
</evidence>
<gene>
    <name evidence="2" type="ORF">H6G72_25090</name>
</gene>
<feature type="compositionally biased region" description="Basic and acidic residues" evidence="1">
    <location>
        <begin position="35"/>
        <end position="46"/>
    </location>
</feature>
<evidence type="ECO:0000313" key="2">
    <source>
        <dbReference type="EMBL" id="MBD2547041.1"/>
    </source>
</evidence>
<dbReference type="RefSeq" id="WP_206756772.1">
    <property type="nucleotide sequence ID" value="NZ_JACJSK010000055.1"/>
</dbReference>
<comment type="caution">
    <text evidence="2">The sequence shown here is derived from an EMBL/GenBank/DDBJ whole genome shotgun (WGS) entry which is preliminary data.</text>
</comment>
<dbReference type="Proteomes" id="UP000641954">
    <property type="component" value="Unassembled WGS sequence"/>
</dbReference>
<organism evidence="2 3">
    <name type="scientific">Planktothricoides raciborskii FACHB-1370</name>
    <dbReference type="NCBI Taxonomy" id="2949576"/>
    <lineage>
        <taxon>Bacteria</taxon>
        <taxon>Bacillati</taxon>
        <taxon>Cyanobacteriota</taxon>
        <taxon>Cyanophyceae</taxon>
        <taxon>Oscillatoriophycideae</taxon>
        <taxon>Oscillatoriales</taxon>
        <taxon>Oscillatoriaceae</taxon>
        <taxon>Planktothricoides</taxon>
    </lineage>
</organism>
<feature type="region of interest" description="Disordered" evidence="1">
    <location>
        <begin position="1"/>
        <end position="46"/>
    </location>
</feature>
<accession>A0ABR8EK70</accession>